<feature type="compositionally biased region" description="Basic and acidic residues" evidence="2">
    <location>
        <begin position="1"/>
        <end position="12"/>
    </location>
</feature>
<dbReference type="AlphaFoldDB" id="A0AAW1Y967"/>
<evidence type="ECO:0000313" key="5">
    <source>
        <dbReference type="Proteomes" id="UP001457282"/>
    </source>
</evidence>
<dbReference type="InterPro" id="IPR032870">
    <property type="entry name" value="ALKBH7-like"/>
</dbReference>
<feature type="region of interest" description="Disordered" evidence="2">
    <location>
        <begin position="1"/>
        <end position="35"/>
    </location>
</feature>
<dbReference type="Proteomes" id="UP001457282">
    <property type="component" value="Unassembled WGS sequence"/>
</dbReference>
<evidence type="ECO:0000256" key="1">
    <source>
        <dbReference type="ARBA" id="ARBA00007879"/>
    </source>
</evidence>
<dbReference type="GO" id="GO:0006631">
    <property type="term" value="P:fatty acid metabolic process"/>
    <property type="evidence" value="ECO:0007669"/>
    <property type="project" value="TreeGrafter"/>
</dbReference>
<comment type="caution">
    <text evidence="4">The sequence shown here is derived from an EMBL/GenBank/DDBJ whole genome shotgun (WGS) entry which is preliminary data.</text>
</comment>
<reference evidence="4 5" key="1">
    <citation type="journal article" date="2023" name="G3 (Bethesda)">
        <title>A chromosome-length genome assembly and annotation of blackberry (Rubus argutus, cv. 'Hillquist').</title>
        <authorList>
            <person name="Bruna T."/>
            <person name="Aryal R."/>
            <person name="Dudchenko O."/>
            <person name="Sargent D.J."/>
            <person name="Mead D."/>
            <person name="Buti M."/>
            <person name="Cavallini A."/>
            <person name="Hytonen T."/>
            <person name="Andres J."/>
            <person name="Pham M."/>
            <person name="Weisz D."/>
            <person name="Mascagni F."/>
            <person name="Usai G."/>
            <person name="Natali L."/>
            <person name="Bassil N."/>
            <person name="Fernandez G.E."/>
            <person name="Lomsadze A."/>
            <person name="Armour M."/>
            <person name="Olukolu B."/>
            <person name="Poorten T."/>
            <person name="Britton C."/>
            <person name="Davik J."/>
            <person name="Ashrafi H."/>
            <person name="Aiden E.L."/>
            <person name="Borodovsky M."/>
            <person name="Worthington M."/>
        </authorList>
    </citation>
    <scope>NUCLEOTIDE SEQUENCE [LARGE SCALE GENOMIC DNA]</scope>
    <source>
        <strain evidence="4">PI 553951</strain>
    </source>
</reference>
<dbReference type="InterPro" id="IPR005123">
    <property type="entry name" value="Oxoglu/Fe-dep_dioxygenase_dom"/>
</dbReference>
<dbReference type="GO" id="GO:0006974">
    <property type="term" value="P:DNA damage response"/>
    <property type="evidence" value="ECO:0007669"/>
    <property type="project" value="InterPro"/>
</dbReference>
<proteinExistence type="inferred from homology"/>
<dbReference type="PANTHER" id="PTHR21052:SF0">
    <property type="entry name" value="ALPHA-KETOGLUTARATE-DEPENDENT DIOXYGENASE ALKB HOMOLOG 7, MITOCHONDRIAL"/>
    <property type="match status" value="1"/>
</dbReference>
<dbReference type="Gene3D" id="2.60.120.590">
    <property type="entry name" value="Alpha-ketoglutarate-dependent dioxygenase AlkB-like"/>
    <property type="match status" value="1"/>
</dbReference>
<dbReference type="EMBL" id="JBEDUW010000002">
    <property type="protein sequence ID" value="KAK9945650.1"/>
    <property type="molecule type" value="Genomic_DNA"/>
</dbReference>
<dbReference type="InterPro" id="IPR037151">
    <property type="entry name" value="AlkB-like_sf"/>
</dbReference>
<accession>A0AAW1Y967</accession>
<dbReference type="PROSITE" id="PS51471">
    <property type="entry name" value="FE2OG_OXY"/>
    <property type="match status" value="1"/>
</dbReference>
<evidence type="ECO:0000256" key="2">
    <source>
        <dbReference type="SAM" id="MobiDB-lite"/>
    </source>
</evidence>
<comment type="similarity">
    <text evidence="1">Belongs to the alkB family.</text>
</comment>
<dbReference type="InterPro" id="IPR027450">
    <property type="entry name" value="AlkB-like"/>
</dbReference>
<dbReference type="Pfam" id="PF13532">
    <property type="entry name" value="2OG-FeII_Oxy_2"/>
    <property type="match status" value="1"/>
</dbReference>
<name>A0AAW1Y967_RUBAR</name>
<gene>
    <name evidence="4" type="ORF">M0R45_011154</name>
</gene>
<keyword evidence="5" id="KW-1185">Reference proteome</keyword>
<dbReference type="SUPFAM" id="SSF51197">
    <property type="entry name" value="Clavaminate synthase-like"/>
    <property type="match status" value="1"/>
</dbReference>
<evidence type="ECO:0000313" key="4">
    <source>
        <dbReference type="EMBL" id="KAK9945650.1"/>
    </source>
</evidence>
<dbReference type="PANTHER" id="PTHR21052">
    <property type="entry name" value="SPERMATOGENESIS ASSOCIATED 11-RELATED"/>
    <property type="match status" value="1"/>
</dbReference>
<feature type="compositionally biased region" description="Acidic residues" evidence="2">
    <location>
        <begin position="16"/>
        <end position="29"/>
    </location>
</feature>
<sequence length="253" mass="28624">MDARKEILRRVFGDSSDSEEDLELGDGSESDPTHSWVPTKEIKGLWLCRDFLSPQNQSSLLTTIQNEGWFTEDSHNQAMRFGDLPAWAAELSDSIHKVLLSSDFVSDPMELRSSHDGKDNISPFPSDLLSREPLFDQLILNSYQPGEGICAHVDLMRFEDGIAILSLESSCVMHFSPVEGTSRDFLVDGDKDPPTTKIPVHLTPGSLILMSGEARYLWKHEINRTPGFQKWEGKELHQKRRISITLRKLCQVE</sequence>
<feature type="domain" description="Fe2OG dioxygenase" evidence="3">
    <location>
        <begin position="134"/>
        <end position="250"/>
    </location>
</feature>
<organism evidence="4 5">
    <name type="scientific">Rubus argutus</name>
    <name type="common">Southern blackberry</name>
    <dbReference type="NCBI Taxonomy" id="59490"/>
    <lineage>
        <taxon>Eukaryota</taxon>
        <taxon>Viridiplantae</taxon>
        <taxon>Streptophyta</taxon>
        <taxon>Embryophyta</taxon>
        <taxon>Tracheophyta</taxon>
        <taxon>Spermatophyta</taxon>
        <taxon>Magnoliopsida</taxon>
        <taxon>eudicotyledons</taxon>
        <taxon>Gunneridae</taxon>
        <taxon>Pentapetalae</taxon>
        <taxon>rosids</taxon>
        <taxon>fabids</taxon>
        <taxon>Rosales</taxon>
        <taxon>Rosaceae</taxon>
        <taxon>Rosoideae</taxon>
        <taxon>Rosoideae incertae sedis</taxon>
        <taxon>Rubus</taxon>
    </lineage>
</organism>
<protein>
    <recommendedName>
        <fullName evidence="3">Fe2OG dioxygenase domain-containing protein</fullName>
    </recommendedName>
</protein>
<dbReference type="GO" id="GO:0005759">
    <property type="term" value="C:mitochondrial matrix"/>
    <property type="evidence" value="ECO:0007669"/>
    <property type="project" value="TreeGrafter"/>
</dbReference>
<evidence type="ECO:0000259" key="3">
    <source>
        <dbReference type="PROSITE" id="PS51471"/>
    </source>
</evidence>